<dbReference type="EMBL" id="PNYA01000003">
    <property type="protein sequence ID" value="PMS22633.1"/>
    <property type="molecule type" value="Genomic_DNA"/>
</dbReference>
<comment type="caution">
    <text evidence="2">The sequence shown here is derived from an EMBL/GenBank/DDBJ whole genome shotgun (WGS) entry which is preliminary data.</text>
</comment>
<protein>
    <submittedName>
        <fullName evidence="2">Uncharacterized protein</fullName>
    </submittedName>
</protein>
<gene>
    <name evidence="2" type="ORF">C0Z18_04795</name>
</gene>
<keyword evidence="3" id="KW-1185">Reference proteome</keyword>
<feature type="transmembrane region" description="Helical" evidence="1">
    <location>
        <begin position="34"/>
        <end position="60"/>
    </location>
</feature>
<evidence type="ECO:0000313" key="2">
    <source>
        <dbReference type="EMBL" id="PMS22633.1"/>
    </source>
</evidence>
<evidence type="ECO:0000256" key="1">
    <source>
        <dbReference type="SAM" id="Phobius"/>
    </source>
</evidence>
<dbReference type="Proteomes" id="UP000235616">
    <property type="component" value="Unassembled WGS sequence"/>
</dbReference>
<keyword evidence="1" id="KW-0472">Membrane</keyword>
<proteinExistence type="predicted"/>
<reference evidence="2 3" key="1">
    <citation type="submission" date="2018-01" db="EMBL/GenBank/DDBJ databases">
        <title>Whole genome analyses suggest that Burkholderia sensu lato contains two further novel genera in the rhizoxinica-symbiotica group Mycetohabitans gen. nov., and Trinickia gen. nov.: implications for the evolution of diazotrophy and nodulation in the Burkholderiaceae.</title>
        <authorList>
            <person name="Estrada-de los Santos P."/>
            <person name="Palmer M."/>
            <person name="Chavez-Ramirez B."/>
            <person name="Beukes C."/>
            <person name="Steenkamp E.T."/>
            <person name="Hirsch A.M."/>
            <person name="Manyaka P."/>
            <person name="Maluk M."/>
            <person name="Lafos M."/>
            <person name="Crook M."/>
            <person name="Gross E."/>
            <person name="Simon M.F."/>
            <person name="Bueno dos Reis Junior F."/>
            <person name="Poole P.S."/>
            <person name="Venter S.N."/>
            <person name="James E.K."/>
        </authorList>
    </citation>
    <scope>NUCLEOTIDE SEQUENCE [LARGE SCALE GENOMIC DNA]</scope>
    <source>
        <strain evidence="2 3">GIMN1.004</strain>
    </source>
</reference>
<sequence>MVEPDNCGGTCASLTTCRFPQAATMHAPKITERVLSIFLMLFALVIFERVCVLMSVTAALGQASHVGETTE</sequence>
<accession>A0A2N7VZT1</accession>
<keyword evidence="1" id="KW-0812">Transmembrane</keyword>
<organism evidence="2 3">
    <name type="scientific">Trinickia dabaoshanensis</name>
    <dbReference type="NCBI Taxonomy" id="564714"/>
    <lineage>
        <taxon>Bacteria</taxon>
        <taxon>Pseudomonadati</taxon>
        <taxon>Pseudomonadota</taxon>
        <taxon>Betaproteobacteria</taxon>
        <taxon>Burkholderiales</taxon>
        <taxon>Burkholderiaceae</taxon>
        <taxon>Trinickia</taxon>
    </lineage>
</organism>
<evidence type="ECO:0000313" key="3">
    <source>
        <dbReference type="Proteomes" id="UP000235616"/>
    </source>
</evidence>
<name>A0A2N7VZT1_9BURK</name>
<dbReference type="AlphaFoldDB" id="A0A2N7VZT1"/>
<keyword evidence="1" id="KW-1133">Transmembrane helix</keyword>